<keyword evidence="4" id="KW-1185">Reference proteome</keyword>
<evidence type="ECO:0000313" key="3">
    <source>
        <dbReference type="EMBL" id="CAH9114209.1"/>
    </source>
</evidence>
<protein>
    <submittedName>
        <fullName evidence="3">Uncharacterized protein</fullName>
    </submittedName>
</protein>
<organism evidence="3 4">
    <name type="scientific">Cuscuta epithymum</name>
    <dbReference type="NCBI Taxonomy" id="186058"/>
    <lineage>
        <taxon>Eukaryota</taxon>
        <taxon>Viridiplantae</taxon>
        <taxon>Streptophyta</taxon>
        <taxon>Embryophyta</taxon>
        <taxon>Tracheophyta</taxon>
        <taxon>Spermatophyta</taxon>
        <taxon>Magnoliopsida</taxon>
        <taxon>eudicotyledons</taxon>
        <taxon>Gunneridae</taxon>
        <taxon>Pentapetalae</taxon>
        <taxon>asterids</taxon>
        <taxon>lamiids</taxon>
        <taxon>Solanales</taxon>
        <taxon>Convolvulaceae</taxon>
        <taxon>Cuscuteae</taxon>
        <taxon>Cuscuta</taxon>
        <taxon>Cuscuta subgen. Cuscuta</taxon>
    </lineage>
</organism>
<feature type="chain" id="PRO_5043863531" evidence="2">
    <location>
        <begin position="18"/>
        <end position="301"/>
    </location>
</feature>
<gene>
    <name evidence="3" type="ORF">CEPIT_LOCUS20598</name>
</gene>
<comment type="caution">
    <text evidence="3">The sequence shown here is derived from an EMBL/GenBank/DDBJ whole genome shotgun (WGS) entry which is preliminary data.</text>
</comment>
<feature type="compositionally biased region" description="Basic and acidic residues" evidence="1">
    <location>
        <begin position="211"/>
        <end position="224"/>
    </location>
</feature>
<accession>A0AAV0E5S0</accession>
<dbReference type="PANTHER" id="PTHR35274:SF2">
    <property type="entry name" value="E6-LIKE PROTEIN"/>
    <property type="match status" value="1"/>
</dbReference>
<feature type="signal peptide" evidence="2">
    <location>
        <begin position="1"/>
        <end position="17"/>
    </location>
</feature>
<dbReference type="EMBL" id="CAMAPF010000219">
    <property type="protein sequence ID" value="CAH9114209.1"/>
    <property type="molecule type" value="Genomic_DNA"/>
</dbReference>
<evidence type="ECO:0000313" key="4">
    <source>
        <dbReference type="Proteomes" id="UP001152523"/>
    </source>
</evidence>
<proteinExistence type="predicted"/>
<name>A0AAV0E5S0_9ASTE</name>
<keyword evidence="2" id="KW-0732">Signal</keyword>
<sequence length="301" mass="33569">MAKQVFIFFLIALLSSSFQINARESHFFNKVSSSNAVNSEAQQATAVPQKQEPTFAVENENSYGLFSHEAGQLPPSATTFNRQQTHTTPTQISADIPNKKYLPKNYNPVAYITVAEDRTYDPTAAAAAGNSQNTGDKESNFHIEDANLLSKDLTPTEPTGRKESSMPDGTLFDDKEFTPASAADNYQESTTTSAGGGNTNNYLDNLESSVPEEKFTESEFRNQQEEEPFSGTGANWVQQQGMSDTRFLENGKYYYDLNTERSVRSPFENSKSFARNQLKNSNFMENNLQDVAEFPDEEEMP</sequence>
<dbReference type="Proteomes" id="UP001152523">
    <property type="component" value="Unassembled WGS sequence"/>
</dbReference>
<dbReference type="InterPro" id="IPR040290">
    <property type="entry name" value="Prot_E6-like"/>
</dbReference>
<feature type="region of interest" description="Disordered" evidence="1">
    <location>
        <begin position="147"/>
        <end position="235"/>
    </location>
</feature>
<reference evidence="3" key="1">
    <citation type="submission" date="2022-07" db="EMBL/GenBank/DDBJ databases">
        <authorList>
            <person name="Macas J."/>
            <person name="Novak P."/>
            <person name="Neumann P."/>
        </authorList>
    </citation>
    <scope>NUCLEOTIDE SEQUENCE</scope>
</reference>
<dbReference type="PANTHER" id="PTHR35274">
    <property type="entry name" value="E6-LIKE PROTEIN"/>
    <property type="match status" value="1"/>
</dbReference>
<dbReference type="AlphaFoldDB" id="A0AAV0E5S0"/>
<evidence type="ECO:0000256" key="2">
    <source>
        <dbReference type="SAM" id="SignalP"/>
    </source>
</evidence>
<evidence type="ECO:0000256" key="1">
    <source>
        <dbReference type="SAM" id="MobiDB-lite"/>
    </source>
</evidence>